<organism evidence="9 10">
    <name type="scientific">Solirubrobacter pauli</name>
    <dbReference type="NCBI Taxonomy" id="166793"/>
    <lineage>
        <taxon>Bacteria</taxon>
        <taxon>Bacillati</taxon>
        <taxon>Actinomycetota</taxon>
        <taxon>Thermoleophilia</taxon>
        <taxon>Solirubrobacterales</taxon>
        <taxon>Solirubrobacteraceae</taxon>
        <taxon>Solirubrobacter</taxon>
    </lineage>
</organism>
<evidence type="ECO:0000256" key="1">
    <source>
        <dbReference type="ARBA" id="ARBA00004651"/>
    </source>
</evidence>
<keyword evidence="2" id="KW-0813">Transport</keyword>
<dbReference type="PANTHER" id="PTHR42865:SF7">
    <property type="entry name" value="PROTON_GLUTAMATE-ASPARTATE SYMPORTER"/>
    <property type="match status" value="1"/>
</dbReference>
<dbReference type="Gene3D" id="1.10.3860.10">
    <property type="entry name" value="Sodium:dicarboxylate symporter"/>
    <property type="match status" value="1"/>
</dbReference>
<dbReference type="GO" id="GO:0005886">
    <property type="term" value="C:plasma membrane"/>
    <property type="evidence" value="ECO:0007669"/>
    <property type="project" value="UniProtKB-SubCell"/>
</dbReference>
<feature type="transmembrane region" description="Helical" evidence="8">
    <location>
        <begin position="31"/>
        <end position="50"/>
    </location>
</feature>
<evidence type="ECO:0000256" key="3">
    <source>
        <dbReference type="ARBA" id="ARBA00022475"/>
    </source>
</evidence>
<dbReference type="GO" id="GO:0015293">
    <property type="term" value="F:symporter activity"/>
    <property type="evidence" value="ECO:0007669"/>
    <property type="project" value="UniProtKB-KW"/>
</dbReference>
<keyword evidence="5 8" id="KW-1133">Transmembrane helix</keyword>
<evidence type="ECO:0000313" key="9">
    <source>
        <dbReference type="EMBL" id="RKQ90429.1"/>
    </source>
</evidence>
<evidence type="ECO:0000313" key="10">
    <source>
        <dbReference type="Proteomes" id="UP000278962"/>
    </source>
</evidence>
<accession>A0A660L7G0</accession>
<feature type="region of interest" description="Disordered" evidence="7">
    <location>
        <begin position="448"/>
        <end position="520"/>
    </location>
</feature>
<dbReference type="InterPro" id="IPR001991">
    <property type="entry name" value="Na-dicarboxylate_symporter"/>
</dbReference>
<dbReference type="EMBL" id="RBIL01000001">
    <property type="protein sequence ID" value="RKQ90429.1"/>
    <property type="molecule type" value="Genomic_DNA"/>
</dbReference>
<name>A0A660L7G0_9ACTN</name>
<feature type="transmembrane region" description="Helical" evidence="8">
    <location>
        <begin position="101"/>
        <end position="121"/>
    </location>
</feature>
<feature type="transmembrane region" description="Helical" evidence="8">
    <location>
        <begin position="6"/>
        <end position="24"/>
    </location>
</feature>
<dbReference type="PANTHER" id="PTHR42865">
    <property type="entry name" value="PROTON/GLUTAMATE-ASPARTATE SYMPORTER"/>
    <property type="match status" value="1"/>
</dbReference>
<dbReference type="Pfam" id="PF00375">
    <property type="entry name" value="SDF"/>
    <property type="match status" value="1"/>
</dbReference>
<reference evidence="9 10" key="1">
    <citation type="submission" date="2018-10" db="EMBL/GenBank/DDBJ databases">
        <title>Genomic Encyclopedia of Archaeal and Bacterial Type Strains, Phase II (KMG-II): from individual species to whole genera.</title>
        <authorList>
            <person name="Goeker M."/>
        </authorList>
    </citation>
    <scope>NUCLEOTIDE SEQUENCE [LARGE SCALE GENOMIC DNA]</scope>
    <source>
        <strain evidence="9 10">DSM 14954</strain>
    </source>
</reference>
<evidence type="ECO:0000256" key="5">
    <source>
        <dbReference type="ARBA" id="ARBA00022989"/>
    </source>
</evidence>
<feature type="transmembrane region" description="Helical" evidence="8">
    <location>
        <begin position="239"/>
        <end position="260"/>
    </location>
</feature>
<evidence type="ECO:0000256" key="6">
    <source>
        <dbReference type="ARBA" id="ARBA00023136"/>
    </source>
</evidence>
<dbReference type="InterPro" id="IPR036458">
    <property type="entry name" value="Na:dicarbo_symporter_sf"/>
</dbReference>
<feature type="transmembrane region" description="Helical" evidence="8">
    <location>
        <begin position="355"/>
        <end position="376"/>
    </location>
</feature>
<evidence type="ECO:0008006" key="11">
    <source>
        <dbReference type="Google" id="ProtNLM"/>
    </source>
</evidence>
<evidence type="ECO:0000256" key="7">
    <source>
        <dbReference type="SAM" id="MobiDB-lite"/>
    </source>
</evidence>
<feature type="transmembrane region" description="Helical" evidence="8">
    <location>
        <begin position="325"/>
        <end position="343"/>
    </location>
</feature>
<dbReference type="RefSeq" id="WP_121247001.1">
    <property type="nucleotide sequence ID" value="NZ_RBIL01000001.1"/>
</dbReference>
<evidence type="ECO:0000256" key="2">
    <source>
        <dbReference type="ARBA" id="ARBA00022448"/>
    </source>
</evidence>
<evidence type="ECO:0000256" key="4">
    <source>
        <dbReference type="ARBA" id="ARBA00022692"/>
    </source>
</evidence>
<dbReference type="PRINTS" id="PR00173">
    <property type="entry name" value="EDTRNSPORT"/>
</dbReference>
<dbReference type="Proteomes" id="UP000278962">
    <property type="component" value="Unassembled WGS sequence"/>
</dbReference>
<keyword evidence="3" id="KW-1003">Cell membrane</keyword>
<comment type="subcellular location">
    <subcellularLocation>
        <location evidence="1">Cell membrane</location>
        <topology evidence="1">Multi-pass membrane protein</topology>
    </subcellularLocation>
</comment>
<keyword evidence="6 8" id="KW-0472">Membrane</keyword>
<dbReference type="SUPFAM" id="SSF118215">
    <property type="entry name" value="Proton glutamate symport protein"/>
    <property type="match status" value="1"/>
</dbReference>
<feature type="compositionally biased region" description="Low complexity" evidence="7">
    <location>
        <begin position="470"/>
        <end position="501"/>
    </location>
</feature>
<protein>
    <recommendedName>
        <fullName evidence="11">Na+/H+-dicarboxylate symporter</fullName>
    </recommendedName>
</protein>
<dbReference type="AlphaFoldDB" id="A0A660L7G0"/>
<feature type="compositionally biased region" description="Pro residues" evidence="7">
    <location>
        <begin position="502"/>
        <end position="513"/>
    </location>
</feature>
<feature type="transmembrane region" description="Helical" evidence="8">
    <location>
        <begin position="162"/>
        <end position="184"/>
    </location>
</feature>
<feature type="transmembrane region" description="Helical" evidence="8">
    <location>
        <begin position="62"/>
        <end position="89"/>
    </location>
</feature>
<dbReference type="OrthoDB" id="9766690at2"/>
<comment type="caution">
    <text evidence="9">The sequence shown here is derived from an EMBL/GenBank/DDBJ whole genome shotgun (WGS) entry which is preliminary data.</text>
</comment>
<keyword evidence="10" id="KW-1185">Reference proteome</keyword>
<feature type="transmembrane region" description="Helical" evidence="8">
    <location>
        <begin position="382"/>
        <end position="404"/>
    </location>
</feature>
<gene>
    <name evidence="9" type="ORF">C8N24_0231</name>
</gene>
<evidence type="ECO:0000256" key="8">
    <source>
        <dbReference type="SAM" id="Phobius"/>
    </source>
</evidence>
<proteinExistence type="predicted"/>
<keyword evidence="4 8" id="KW-0812">Transmembrane</keyword>
<sequence length="520" mass="54306">MNWDWPSVATLAAVGVSWGVIFWMRKRALNFSVIALFALAIGIPIGIVAEQHVQAVNPIGRIYINVLLATVAPLVLVAIVSAMTSLGTIAKLKSIGLRSTFWLLLSNALGVILALALAFIFRPGDGTGAKLGAVPSDTIAGQVQQFGDVVVSFFPTNVVGSFSANAIIPIILIAVTISIAYLSLAEKQGEKVKIFADGIEALKLVVFKVVSYVIRMTPYAIVALTAHMVGMSTNLGKSFTSLLGLLVLVWAACTIHTWGINSVLLSSFANVSPVAFFRKIFPAQLTAFTTQSSIGTLPVTTGQLTRKVGVHPEIAHFTAPLGANIGMPGCAGIWPILIAVWGINAYGLAYSPGQYLLLAILSIVVSIGVAGVPGAATVSAATVMAAAGLPLEFVAATIPIGVIADMARTATNVTAAAVSATVVARQTGMLDDAIFEGRAQFVEDDDVLTPRPAQPQPVAHGWPAQPQPQPVATAWPAQPQPQPVATAWPAQPQPHTVAGPWPAQPQPVAPHAPNPELVRS</sequence>